<protein>
    <recommendedName>
        <fullName evidence="3">Glutaredoxin-related protein</fullName>
    </recommendedName>
</protein>
<gene>
    <name evidence="1" type="ORF">QJU78_02380</name>
</gene>
<dbReference type="RefSeq" id="WP_211597288.1">
    <property type="nucleotide sequence ID" value="NZ_JAGRQI010000003.1"/>
</dbReference>
<dbReference type="AlphaFoldDB" id="A0AAW8CFV8"/>
<name>A0AAW8CFV8_9PAST</name>
<evidence type="ECO:0000313" key="2">
    <source>
        <dbReference type="Proteomes" id="UP001230466"/>
    </source>
</evidence>
<dbReference type="PIRSF" id="PIRSF037291">
    <property type="entry name" value="UCP037291_gluthr"/>
    <property type="match status" value="1"/>
</dbReference>
<comment type="caution">
    <text evidence="1">The sequence shown here is derived from an EMBL/GenBank/DDBJ whole genome shotgun (WGS) entry which is preliminary data.</text>
</comment>
<dbReference type="Proteomes" id="UP001230466">
    <property type="component" value="Unassembled WGS sequence"/>
</dbReference>
<sequence>MTKLILFYADLCPDTIPFKQELGRLNVEYEEVNIFESMANFKRFLKLRDNHSAFDMPKSLGNIGIPALVLDDEKVILDREELQNVFG</sequence>
<dbReference type="Gene3D" id="3.40.30.10">
    <property type="entry name" value="Glutaredoxin"/>
    <property type="match status" value="1"/>
</dbReference>
<proteinExistence type="predicted"/>
<reference evidence="1" key="1">
    <citation type="journal article" date="2023" name="Front. Microbiol.">
        <title>Phylogeography and host specificity of Pasteurellaceae pathogenic to sea-farmed fish in the north-east Atlantic.</title>
        <authorList>
            <person name="Gulla S."/>
            <person name="Colquhoun D.J."/>
            <person name="Olsen A.B."/>
            <person name="Spilsberg B."/>
            <person name="Lagesen K."/>
            <person name="Aakesson C.P."/>
            <person name="Strom S."/>
            <person name="Manji F."/>
            <person name="Birkbeck T.H."/>
            <person name="Nilsen H.K."/>
        </authorList>
    </citation>
    <scope>NUCLEOTIDE SEQUENCE</scope>
    <source>
        <strain evidence="1">VIB1234</strain>
    </source>
</reference>
<accession>A0AAW8CFV8</accession>
<dbReference type="EMBL" id="JASAYJ010000003">
    <property type="protein sequence ID" value="MDP8186627.1"/>
    <property type="molecule type" value="Genomic_DNA"/>
</dbReference>
<evidence type="ECO:0000313" key="1">
    <source>
        <dbReference type="EMBL" id="MDP8186627.1"/>
    </source>
</evidence>
<evidence type="ECO:0008006" key="3">
    <source>
        <dbReference type="Google" id="ProtNLM"/>
    </source>
</evidence>
<organism evidence="1 2">
    <name type="scientific">Pasteurella atlantica</name>
    <dbReference type="NCBI Taxonomy" id="2827233"/>
    <lineage>
        <taxon>Bacteria</taxon>
        <taxon>Pseudomonadati</taxon>
        <taxon>Pseudomonadota</taxon>
        <taxon>Gammaproteobacteria</taxon>
        <taxon>Pasteurellales</taxon>
        <taxon>Pasteurellaceae</taxon>
        <taxon>Pasteurella</taxon>
    </lineage>
</organism>
<dbReference type="SUPFAM" id="SSF52833">
    <property type="entry name" value="Thioredoxin-like"/>
    <property type="match status" value="1"/>
</dbReference>
<dbReference type="InterPro" id="IPR036249">
    <property type="entry name" value="Thioredoxin-like_sf"/>
</dbReference>
<dbReference type="InterPro" id="IPR017167">
    <property type="entry name" value="UCP037291_glutaredoxin-rel"/>
</dbReference>